<dbReference type="Proteomes" id="UP000800200">
    <property type="component" value="Unassembled WGS sequence"/>
</dbReference>
<dbReference type="InterPro" id="IPR005102">
    <property type="entry name" value="Carbo-bd_X2"/>
</dbReference>
<dbReference type="OrthoDB" id="412536at2759"/>
<dbReference type="GO" id="GO:0009986">
    <property type="term" value="C:cell surface"/>
    <property type="evidence" value="ECO:0007669"/>
    <property type="project" value="TreeGrafter"/>
</dbReference>
<dbReference type="GO" id="GO:0005576">
    <property type="term" value="C:extracellular region"/>
    <property type="evidence" value="ECO:0007669"/>
    <property type="project" value="TreeGrafter"/>
</dbReference>
<keyword evidence="14" id="KW-1185">Reference proteome</keyword>
<evidence type="ECO:0000256" key="1">
    <source>
        <dbReference type="ARBA" id="ARBA00005641"/>
    </source>
</evidence>
<keyword evidence="5" id="KW-0119">Carbohydrate metabolism</keyword>
<evidence type="ECO:0000256" key="9">
    <source>
        <dbReference type="RuleBase" id="RU361153"/>
    </source>
</evidence>
<gene>
    <name evidence="13" type="ORF">K469DRAFT_736454</name>
</gene>
<dbReference type="InterPro" id="IPR017853">
    <property type="entry name" value="GH"/>
</dbReference>
<evidence type="ECO:0000256" key="8">
    <source>
        <dbReference type="ARBA" id="ARBA00023326"/>
    </source>
</evidence>
<feature type="signal peptide" evidence="10">
    <location>
        <begin position="1"/>
        <end position="16"/>
    </location>
</feature>
<evidence type="ECO:0000256" key="3">
    <source>
        <dbReference type="ARBA" id="ARBA00022801"/>
    </source>
</evidence>
<feature type="chain" id="PRO_5025468007" evidence="10">
    <location>
        <begin position="17"/>
        <end position="477"/>
    </location>
</feature>
<accession>A0A6A6ELA6</accession>
<evidence type="ECO:0000313" key="13">
    <source>
        <dbReference type="EMBL" id="KAF2190676.1"/>
    </source>
</evidence>
<dbReference type="InterPro" id="IPR014756">
    <property type="entry name" value="Ig_E-set"/>
</dbReference>
<dbReference type="GO" id="GO:0005978">
    <property type="term" value="P:glycogen biosynthetic process"/>
    <property type="evidence" value="ECO:0007669"/>
    <property type="project" value="UniProtKB-UniPathway"/>
</dbReference>
<dbReference type="AlphaFoldDB" id="A0A6A6ELA6"/>
<dbReference type="Pfam" id="PF00150">
    <property type="entry name" value="Cellulase"/>
    <property type="match status" value="1"/>
</dbReference>
<dbReference type="EMBL" id="ML994618">
    <property type="protein sequence ID" value="KAF2190676.1"/>
    <property type="molecule type" value="Genomic_DNA"/>
</dbReference>
<dbReference type="InterPro" id="IPR001547">
    <property type="entry name" value="Glyco_hydro_5"/>
</dbReference>
<dbReference type="PANTHER" id="PTHR31297">
    <property type="entry name" value="GLUCAN ENDO-1,6-BETA-GLUCOSIDASE B"/>
    <property type="match status" value="1"/>
</dbReference>
<evidence type="ECO:0000259" key="12">
    <source>
        <dbReference type="Pfam" id="PF03442"/>
    </source>
</evidence>
<keyword evidence="6 9" id="KW-0326">Glycosidase</keyword>
<protein>
    <submittedName>
        <fullName evidence="13">Glycoside hydrolase family 5 protein</fullName>
    </submittedName>
</protein>
<dbReference type="SUPFAM" id="SSF81296">
    <property type="entry name" value="E set domains"/>
    <property type="match status" value="1"/>
</dbReference>
<evidence type="ECO:0000256" key="5">
    <source>
        <dbReference type="ARBA" id="ARBA00023277"/>
    </source>
</evidence>
<dbReference type="SUPFAM" id="SSF51445">
    <property type="entry name" value="(Trans)glycosidases"/>
    <property type="match status" value="1"/>
</dbReference>
<dbReference type="InterPro" id="IPR013783">
    <property type="entry name" value="Ig-like_fold"/>
</dbReference>
<comment type="similarity">
    <text evidence="1 9">Belongs to the glycosyl hydrolase 5 (cellulase A) family.</text>
</comment>
<name>A0A6A6ELA6_9PEZI</name>
<sequence>MILGIVLLGAVDSTIARVTCEGTFTPICAKTFTIASNPGWNAGNRLDAHWESRLANLSLTILTITDVKKLGFNGIRLPVTWTYHMRSEPPWIIDPGWLQHVSDVVDMITSNGLYVIVNAHHDSLLSFDLDAPGANYTMYEEKSYALWYQAGEKLACKSNMLAFEPLRKPNGSTTDHAIELNKLPRIFLKAINNAGGFNSQRVVVLGSILDDRNNLKKWIELPGPNATNPCALTYHYNEPWAFVSNALGWTIWGYETDKLTIHSDIRSVRGKFKEVPLIIGEFGLDLKITETAARWKWYDHIEDLTATNIVIAASKGINNTLAESTEDLAALEQFSSAYVLYRIGQPIKDQSLPFIWKGNTLLSIRSSSGSDSVILSSGNDYTVDGNNITFKADFISTLFRQDSPSGIKANLMLQFSAGADFILQAVQWDTPQPAKTEITVMAENTRRGLYIPMEYKGLSNLATVKGQMINSTYLINE</sequence>
<evidence type="ECO:0000259" key="11">
    <source>
        <dbReference type="Pfam" id="PF00150"/>
    </source>
</evidence>
<evidence type="ECO:0000256" key="2">
    <source>
        <dbReference type="ARBA" id="ARBA00022729"/>
    </source>
</evidence>
<keyword evidence="7" id="KW-0961">Cell wall biogenesis/degradation</keyword>
<proteinExistence type="inferred from homology"/>
<dbReference type="GO" id="GO:0071555">
    <property type="term" value="P:cell wall organization"/>
    <property type="evidence" value="ECO:0007669"/>
    <property type="project" value="UniProtKB-KW"/>
</dbReference>
<keyword evidence="2 10" id="KW-0732">Signal</keyword>
<dbReference type="Pfam" id="PF03442">
    <property type="entry name" value="CBM_X2"/>
    <property type="match status" value="1"/>
</dbReference>
<dbReference type="GO" id="GO:0030245">
    <property type="term" value="P:cellulose catabolic process"/>
    <property type="evidence" value="ECO:0007669"/>
    <property type="project" value="UniProtKB-KW"/>
</dbReference>
<dbReference type="GO" id="GO:0008422">
    <property type="term" value="F:beta-glucosidase activity"/>
    <property type="evidence" value="ECO:0007669"/>
    <property type="project" value="TreeGrafter"/>
</dbReference>
<organism evidence="13 14">
    <name type="scientific">Zopfia rhizophila CBS 207.26</name>
    <dbReference type="NCBI Taxonomy" id="1314779"/>
    <lineage>
        <taxon>Eukaryota</taxon>
        <taxon>Fungi</taxon>
        <taxon>Dikarya</taxon>
        <taxon>Ascomycota</taxon>
        <taxon>Pezizomycotina</taxon>
        <taxon>Dothideomycetes</taxon>
        <taxon>Dothideomycetes incertae sedis</taxon>
        <taxon>Zopfiaceae</taxon>
        <taxon>Zopfia</taxon>
    </lineage>
</organism>
<keyword evidence="8" id="KW-0624">Polysaccharide degradation</keyword>
<feature type="domain" description="Carbohydrate binding X2" evidence="12">
    <location>
        <begin position="337"/>
        <end position="423"/>
    </location>
</feature>
<evidence type="ECO:0000256" key="6">
    <source>
        <dbReference type="ARBA" id="ARBA00023295"/>
    </source>
</evidence>
<dbReference type="InterPro" id="IPR050386">
    <property type="entry name" value="Glycosyl_hydrolase_5"/>
</dbReference>
<dbReference type="Gene3D" id="2.60.40.10">
    <property type="entry name" value="Immunoglobulins"/>
    <property type="match status" value="1"/>
</dbReference>
<reference evidence="13" key="1">
    <citation type="journal article" date="2020" name="Stud. Mycol.">
        <title>101 Dothideomycetes genomes: a test case for predicting lifestyles and emergence of pathogens.</title>
        <authorList>
            <person name="Haridas S."/>
            <person name="Albert R."/>
            <person name="Binder M."/>
            <person name="Bloem J."/>
            <person name="Labutti K."/>
            <person name="Salamov A."/>
            <person name="Andreopoulos B."/>
            <person name="Baker S."/>
            <person name="Barry K."/>
            <person name="Bills G."/>
            <person name="Bluhm B."/>
            <person name="Cannon C."/>
            <person name="Castanera R."/>
            <person name="Culley D."/>
            <person name="Daum C."/>
            <person name="Ezra D."/>
            <person name="Gonzalez J."/>
            <person name="Henrissat B."/>
            <person name="Kuo A."/>
            <person name="Liang C."/>
            <person name="Lipzen A."/>
            <person name="Lutzoni F."/>
            <person name="Magnuson J."/>
            <person name="Mondo S."/>
            <person name="Nolan M."/>
            <person name="Ohm R."/>
            <person name="Pangilinan J."/>
            <person name="Park H.-J."/>
            <person name="Ramirez L."/>
            <person name="Alfaro M."/>
            <person name="Sun H."/>
            <person name="Tritt A."/>
            <person name="Yoshinaga Y."/>
            <person name="Zwiers L.-H."/>
            <person name="Turgeon B."/>
            <person name="Goodwin S."/>
            <person name="Spatafora J."/>
            <person name="Crous P."/>
            <person name="Grigoriev I."/>
        </authorList>
    </citation>
    <scope>NUCLEOTIDE SEQUENCE</scope>
    <source>
        <strain evidence="13">CBS 207.26</strain>
    </source>
</reference>
<dbReference type="Gene3D" id="3.20.20.80">
    <property type="entry name" value="Glycosidases"/>
    <property type="match status" value="1"/>
</dbReference>
<evidence type="ECO:0000313" key="14">
    <source>
        <dbReference type="Proteomes" id="UP000800200"/>
    </source>
</evidence>
<feature type="domain" description="Glycoside hydrolase family 5" evidence="11">
    <location>
        <begin position="63"/>
        <end position="306"/>
    </location>
</feature>
<evidence type="ECO:0000256" key="10">
    <source>
        <dbReference type="SAM" id="SignalP"/>
    </source>
</evidence>
<dbReference type="PANTHER" id="PTHR31297:SF41">
    <property type="entry name" value="ENDOGLUCANASE, PUTATIVE (AFU_ORTHOLOGUE AFUA_5G01830)-RELATED"/>
    <property type="match status" value="1"/>
</dbReference>
<keyword evidence="4" id="KW-0136">Cellulose degradation</keyword>
<keyword evidence="3 9" id="KW-0378">Hydrolase</keyword>
<evidence type="ECO:0000256" key="4">
    <source>
        <dbReference type="ARBA" id="ARBA00023001"/>
    </source>
</evidence>
<dbReference type="UniPathway" id="UPA00164"/>
<evidence type="ECO:0000256" key="7">
    <source>
        <dbReference type="ARBA" id="ARBA00023316"/>
    </source>
</evidence>